<reference evidence="1" key="1">
    <citation type="submission" date="2021-03" db="EMBL/GenBank/DDBJ databases">
        <title>Genomic Encyclopedia of Type Strains, Phase IV (KMG-IV): sequencing the most valuable type-strain genomes for metagenomic binning, comparative biology and taxonomic classification.</title>
        <authorList>
            <person name="Goeker M."/>
        </authorList>
    </citation>
    <scope>NUCLEOTIDE SEQUENCE</scope>
    <source>
        <strain evidence="1">DSM 18131</strain>
    </source>
</reference>
<protein>
    <submittedName>
        <fullName evidence="1">Uncharacterized protein</fullName>
    </submittedName>
</protein>
<dbReference type="EMBL" id="JAGGJR010000004">
    <property type="protein sequence ID" value="MBP1873509.1"/>
    <property type="molecule type" value="Genomic_DNA"/>
</dbReference>
<sequence>MTQTATKLVEQPSSAGNWRAYESAGFKGEWGVETDEPAMVKDGDEIIVYPSLPKHLADLIAAAPDLFAALKSLGPIIEEIHAKWDEGMRAGKLIVALGDPNLKYRADITAIHAAIAKAEGR</sequence>
<comment type="caution">
    <text evidence="1">The sequence shown here is derived from an EMBL/GenBank/DDBJ whole genome shotgun (WGS) entry which is preliminary data.</text>
</comment>
<keyword evidence="2" id="KW-1185">Reference proteome</keyword>
<accession>A0ACC5SYP7</accession>
<name>A0ACC5SYP7_ENSAD</name>
<proteinExistence type="predicted"/>
<evidence type="ECO:0000313" key="1">
    <source>
        <dbReference type="EMBL" id="MBP1873509.1"/>
    </source>
</evidence>
<dbReference type="Proteomes" id="UP000823773">
    <property type="component" value="Unassembled WGS sequence"/>
</dbReference>
<evidence type="ECO:0000313" key="2">
    <source>
        <dbReference type="Proteomes" id="UP000823773"/>
    </source>
</evidence>
<organism evidence="1 2">
    <name type="scientific">Ensifer adhaerens</name>
    <name type="common">Sinorhizobium morelense</name>
    <dbReference type="NCBI Taxonomy" id="106592"/>
    <lineage>
        <taxon>Bacteria</taxon>
        <taxon>Pseudomonadati</taxon>
        <taxon>Pseudomonadota</taxon>
        <taxon>Alphaproteobacteria</taxon>
        <taxon>Hyphomicrobiales</taxon>
        <taxon>Rhizobiaceae</taxon>
        <taxon>Sinorhizobium/Ensifer group</taxon>
        <taxon>Ensifer</taxon>
    </lineage>
</organism>
<gene>
    <name evidence="1" type="ORF">J2Z19_003224</name>
</gene>